<dbReference type="SFLD" id="SFLDS00029">
    <property type="entry name" value="Radical_SAM"/>
    <property type="match status" value="1"/>
</dbReference>
<feature type="binding site" evidence="8">
    <location>
        <position position="74"/>
    </location>
    <ligand>
        <name>[4Fe-4S] cluster</name>
        <dbReference type="ChEBI" id="CHEBI:49883"/>
        <label>2</label>
        <note>4Fe-4S-S-AdoMet</note>
    </ligand>
</feature>
<feature type="binding site" evidence="8">
    <location>
        <position position="41"/>
    </location>
    <ligand>
        <name>[4Fe-4S] cluster</name>
        <dbReference type="ChEBI" id="CHEBI:49883"/>
        <label>1</label>
    </ligand>
</feature>
<dbReference type="GO" id="GO:0009249">
    <property type="term" value="P:protein lipoylation"/>
    <property type="evidence" value="ECO:0007669"/>
    <property type="project" value="UniProtKB-UniRule"/>
</dbReference>
<dbReference type="InterPro" id="IPR013785">
    <property type="entry name" value="Aldolase_TIM"/>
</dbReference>
<evidence type="ECO:0000313" key="10">
    <source>
        <dbReference type="EMBL" id="AXN02014.1"/>
    </source>
</evidence>
<sequence>MIFIIMNIIKPKWLKIKILKSNKNINIIKHNLKKNNLHSVCQESSCPNLMHCFNKGIATFMILGNICTRKCLFCNINKGKPDIINFSEAKKLSKLIYEMNLKYVVITSVNRDDLKDGGALFFSYCINKIRKKNKKIKVEILVPDFKNCEKEAITIFTYNPPDIFNHNIENVERIHSEIKPGGNYKSSLDLLYMFKKRNPNILTKSGIILGLGEKMNEILKTMHDLHDNGVSMLTIGQYLQPTKKHISVKKYITIKEFKTLKKIGKKIGFTYIASGPFVRSSYNAELQFRGIEIKIK</sequence>
<keyword evidence="6 8" id="KW-0411">Iron-sulfur</keyword>
<feature type="binding site" evidence="8">
    <location>
        <position position="52"/>
    </location>
    <ligand>
        <name>[4Fe-4S] cluster</name>
        <dbReference type="ChEBI" id="CHEBI:49883"/>
        <label>1</label>
    </ligand>
</feature>
<dbReference type="Pfam" id="PF04055">
    <property type="entry name" value="Radical_SAM"/>
    <property type="match status" value="1"/>
</dbReference>
<dbReference type="NCBIfam" id="TIGR00510">
    <property type="entry name" value="lipA"/>
    <property type="match status" value="1"/>
</dbReference>
<dbReference type="EC" id="2.8.1.8" evidence="8"/>
<feature type="binding site" evidence="8">
    <location>
        <position position="71"/>
    </location>
    <ligand>
        <name>[4Fe-4S] cluster</name>
        <dbReference type="ChEBI" id="CHEBI:49883"/>
        <label>2</label>
        <note>4Fe-4S-S-AdoMet</note>
    </ligand>
</feature>
<dbReference type="GO" id="GO:0005737">
    <property type="term" value="C:cytoplasm"/>
    <property type="evidence" value="ECO:0007669"/>
    <property type="project" value="UniProtKB-SubCell"/>
</dbReference>
<evidence type="ECO:0000313" key="11">
    <source>
        <dbReference type="Proteomes" id="UP000256856"/>
    </source>
</evidence>
<keyword evidence="5 8" id="KW-0408">Iron</keyword>
<dbReference type="GO" id="GO:0051539">
    <property type="term" value="F:4 iron, 4 sulfur cluster binding"/>
    <property type="evidence" value="ECO:0007669"/>
    <property type="project" value="UniProtKB-UniRule"/>
</dbReference>
<feature type="binding site" evidence="8">
    <location>
        <position position="281"/>
    </location>
    <ligand>
        <name>[4Fe-4S] cluster</name>
        <dbReference type="ChEBI" id="CHEBI:49883"/>
        <label>1</label>
    </ligand>
</feature>
<dbReference type="PANTHER" id="PTHR10949">
    <property type="entry name" value="LIPOYL SYNTHASE"/>
    <property type="match status" value="1"/>
</dbReference>
<organism evidence="10 11">
    <name type="scientific">Candidatus Purcelliella pentastirinorum</name>
    <dbReference type="NCBI Taxonomy" id="472834"/>
    <lineage>
        <taxon>Bacteria</taxon>
        <taxon>Pseudomonadati</taxon>
        <taxon>Pseudomonadota</taxon>
        <taxon>Gammaproteobacteria</taxon>
        <taxon>Enterobacterales</taxon>
        <taxon>Enterobacteriaceae</taxon>
        <taxon>Candidatus Purcelliella</taxon>
    </lineage>
</organism>
<comment type="function">
    <text evidence="8">Catalyzes the radical-mediated insertion of two sulfur atoms into the C-6 and C-8 positions of the octanoyl moiety bound to the lipoyl domains of lipoate-dependent enzymes, thereby converting the octanoylated domains into lipoylated derivatives.</text>
</comment>
<evidence type="ECO:0000256" key="5">
    <source>
        <dbReference type="ARBA" id="ARBA00023004"/>
    </source>
</evidence>
<dbReference type="InterPro" id="IPR058240">
    <property type="entry name" value="rSAM_sf"/>
</dbReference>
<dbReference type="NCBIfam" id="NF004019">
    <property type="entry name" value="PRK05481.1"/>
    <property type="match status" value="1"/>
</dbReference>
<keyword evidence="1 8" id="KW-0004">4Fe-4S</keyword>
<dbReference type="EMBL" id="CP028374">
    <property type="protein sequence ID" value="AXN02014.1"/>
    <property type="molecule type" value="Genomic_DNA"/>
</dbReference>
<dbReference type="PANTHER" id="PTHR10949:SF0">
    <property type="entry name" value="LIPOYL SYNTHASE, MITOCHONDRIAL"/>
    <property type="match status" value="1"/>
</dbReference>
<gene>
    <name evidence="8" type="primary">lipA</name>
    <name evidence="10" type="ORF">C9I82_035</name>
</gene>
<keyword evidence="11" id="KW-1185">Reference proteome</keyword>
<dbReference type="KEGG" id="ppet:C9I82_035"/>
<proteinExistence type="inferred from homology"/>
<dbReference type="SFLD" id="SFLDF00271">
    <property type="entry name" value="lipoyl_synthase"/>
    <property type="match status" value="1"/>
</dbReference>
<dbReference type="Gene3D" id="3.20.20.70">
    <property type="entry name" value="Aldolase class I"/>
    <property type="match status" value="1"/>
</dbReference>
<evidence type="ECO:0000256" key="2">
    <source>
        <dbReference type="ARBA" id="ARBA00022679"/>
    </source>
</evidence>
<keyword evidence="3 8" id="KW-0949">S-adenosyl-L-methionine</keyword>
<dbReference type="AlphaFoldDB" id="A0A346DZ59"/>
<keyword evidence="2 8" id="KW-0808">Transferase</keyword>
<evidence type="ECO:0000256" key="3">
    <source>
        <dbReference type="ARBA" id="ARBA00022691"/>
    </source>
</evidence>
<comment type="cofactor">
    <cofactor evidence="8">
        <name>[4Fe-4S] cluster</name>
        <dbReference type="ChEBI" id="CHEBI:49883"/>
    </cofactor>
    <text evidence="8">Binds 2 [4Fe-4S] clusters per subunit. One cluster is coordinated with 3 cysteines and an exchangeable S-adenosyl-L-methionine.</text>
</comment>
<dbReference type="InterPro" id="IPR006638">
    <property type="entry name" value="Elp3/MiaA/NifB-like_rSAM"/>
</dbReference>
<feature type="domain" description="Radical SAM core" evidence="9">
    <location>
        <begin position="53"/>
        <end position="270"/>
    </location>
</feature>
<dbReference type="UniPathway" id="UPA00538">
    <property type="reaction ID" value="UER00593"/>
</dbReference>
<keyword evidence="4 8" id="KW-0479">Metal-binding</keyword>
<dbReference type="GO" id="GO:0016992">
    <property type="term" value="F:lipoate synthase activity"/>
    <property type="evidence" value="ECO:0007669"/>
    <property type="project" value="UniProtKB-UniRule"/>
</dbReference>
<dbReference type="SFLD" id="SFLDG01058">
    <property type="entry name" value="lipoyl_synthase_like"/>
    <property type="match status" value="1"/>
</dbReference>
<feature type="binding site" evidence="8">
    <location>
        <position position="46"/>
    </location>
    <ligand>
        <name>[4Fe-4S] cluster</name>
        <dbReference type="ChEBI" id="CHEBI:49883"/>
        <label>1</label>
    </ligand>
</feature>
<dbReference type="Proteomes" id="UP000256856">
    <property type="component" value="Chromosome"/>
</dbReference>
<evidence type="ECO:0000256" key="4">
    <source>
        <dbReference type="ARBA" id="ARBA00022723"/>
    </source>
</evidence>
<dbReference type="InterPro" id="IPR003698">
    <property type="entry name" value="Lipoyl_synth"/>
</dbReference>
<name>A0A346DZ59_9ENTR</name>
<evidence type="ECO:0000256" key="8">
    <source>
        <dbReference type="HAMAP-Rule" id="MF_00206"/>
    </source>
</evidence>
<evidence type="ECO:0000256" key="6">
    <source>
        <dbReference type="ARBA" id="ARBA00023014"/>
    </source>
</evidence>
<dbReference type="SMART" id="SM00729">
    <property type="entry name" value="Elp3"/>
    <property type="match status" value="1"/>
</dbReference>
<comment type="similarity">
    <text evidence="8">Belongs to the radical SAM superfamily. Lipoyl synthase family.</text>
</comment>
<evidence type="ECO:0000256" key="1">
    <source>
        <dbReference type="ARBA" id="ARBA00022485"/>
    </source>
</evidence>
<keyword evidence="8" id="KW-0963">Cytoplasm</keyword>
<accession>A0A346DZ59</accession>
<comment type="subcellular location">
    <subcellularLocation>
        <location evidence="8">Cytoplasm</location>
    </subcellularLocation>
</comment>
<dbReference type="GO" id="GO:0046872">
    <property type="term" value="F:metal ion binding"/>
    <property type="evidence" value="ECO:0007669"/>
    <property type="project" value="UniProtKB-KW"/>
</dbReference>
<reference evidence="10 11" key="1">
    <citation type="submission" date="2018-03" db="EMBL/GenBank/DDBJ databases">
        <title>A parallel universe: an anciently diverged bacterial symbiosis in a Hawaiian planthopper (Hemiptera: Cixiidae) reveals rearranged nutritional responsibilities.</title>
        <authorList>
            <person name="Bennett G."/>
            <person name="Mao M."/>
        </authorList>
    </citation>
    <scope>NUCLEOTIDE SEQUENCE [LARGE SCALE GENOMIC DNA]</scope>
    <source>
        <strain evidence="10 11">OLIH</strain>
    </source>
</reference>
<evidence type="ECO:0000256" key="7">
    <source>
        <dbReference type="ARBA" id="ARBA00047326"/>
    </source>
</evidence>
<dbReference type="PROSITE" id="PS51918">
    <property type="entry name" value="RADICAL_SAM"/>
    <property type="match status" value="1"/>
</dbReference>
<dbReference type="NCBIfam" id="NF009544">
    <property type="entry name" value="PRK12928.1"/>
    <property type="match status" value="1"/>
</dbReference>
<dbReference type="HAMAP" id="MF_00206">
    <property type="entry name" value="Lipoyl_synth"/>
    <property type="match status" value="1"/>
</dbReference>
<protein>
    <recommendedName>
        <fullName evidence="8">Lipoyl synthase</fullName>
        <ecNumber evidence="8">2.8.1.8</ecNumber>
    </recommendedName>
    <alternativeName>
        <fullName evidence="8">Lip-syn</fullName>
        <shortName evidence="8">LS</shortName>
    </alternativeName>
    <alternativeName>
        <fullName evidence="8">Lipoate synthase</fullName>
    </alternativeName>
    <alternativeName>
        <fullName evidence="8">Lipoic acid synthase</fullName>
    </alternativeName>
    <alternativeName>
        <fullName evidence="8">Sulfur insertion protein LipA</fullName>
    </alternativeName>
</protein>
<comment type="catalytic activity">
    <reaction evidence="7 8">
        <text>[[Fe-S] cluster scaffold protein carrying a second [4Fe-4S](2+) cluster] + N(6)-octanoyl-L-lysyl-[protein] + 2 oxidized [2Fe-2S]-[ferredoxin] + 2 S-adenosyl-L-methionine + 4 H(+) = [[Fe-S] cluster scaffold protein] + N(6)-[(R)-dihydrolipoyl]-L-lysyl-[protein] + 4 Fe(3+) + 2 hydrogen sulfide + 2 5'-deoxyadenosine + 2 L-methionine + 2 reduced [2Fe-2S]-[ferredoxin]</text>
        <dbReference type="Rhea" id="RHEA:16585"/>
        <dbReference type="Rhea" id="RHEA-COMP:9928"/>
        <dbReference type="Rhea" id="RHEA-COMP:10000"/>
        <dbReference type="Rhea" id="RHEA-COMP:10001"/>
        <dbReference type="Rhea" id="RHEA-COMP:10475"/>
        <dbReference type="Rhea" id="RHEA-COMP:14568"/>
        <dbReference type="Rhea" id="RHEA-COMP:14569"/>
        <dbReference type="ChEBI" id="CHEBI:15378"/>
        <dbReference type="ChEBI" id="CHEBI:17319"/>
        <dbReference type="ChEBI" id="CHEBI:29034"/>
        <dbReference type="ChEBI" id="CHEBI:29919"/>
        <dbReference type="ChEBI" id="CHEBI:33722"/>
        <dbReference type="ChEBI" id="CHEBI:33737"/>
        <dbReference type="ChEBI" id="CHEBI:33738"/>
        <dbReference type="ChEBI" id="CHEBI:57844"/>
        <dbReference type="ChEBI" id="CHEBI:59789"/>
        <dbReference type="ChEBI" id="CHEBI:78809"/>
        <dbReference type="ChEBI" id="CHEBI:83100"/>
        <dbReference type="EC" id="2.8.1.8"/>
    </reaction>
</comment>
<feature type="binding site" evidence="8">
    <location>
        <position position="67"/>
    </location>
    <ligand>
        <name>[4Fe-4S] cluster</name>
        <dbReference type="ChEBI" id="CHEBI:49883"/>
        <label>2</label>
        <note>4Fe-4S-S-AdoMet</note>
    </ligand>
</feature>
<comment type="pathway">
    <text evidence="8">Protein modification; protein lipoylation via endogenous pathway; protein N(6)-(lipoyl)lysine from octanoyl-[acyl-carrier-protein]: step 2/2.</text>
</comment>
<dbReference type="SUPFAM" id="SSF102114">
    <property type="entry name" value="Radical SAM enzymes"/>
    <property type="match status" value="1"/>
</dbReference>
<dbReference type="PIRSF" id="PIRSF005963">
    <property type="entry name" value="Lipoyl_synth"/>
    <property type="match status" value="1"/>
</dbReference>
<evidence type="ECO:0000259" key="9">
    <source>
        <dbReference type="PROSITE" id="PS51918"/>
    </source>
</evidence>
<dbReference type="InterPro" id="IPR007197">
    <property type="entry name" value="rSAM"/>
</dbReference>